<gene>
    <name evidence="1" type="ORF">MtrunA17_Chr7g0265061</name>
</gene>
<dbReference type="Proteomes" id="UP000265566">
    <property type="component" value="Chromosome 7"/>
</dbReference>
<name>A0A396H6Y7_MEDTR</name>
<organism evidence="1">
    <name type="scientific">Medicago truncatula</name>
    <name type="common">Barrel medic</name>
    <name type="synonym">Medicago tribuloides</name>
    <dbReference type="NCBI Taxonomy" id="3880"/>
    <lineage>
        <taxon>Eukaryota</taxon>
        <taxon>Viridiplantae</taxon>
        <taxon>Streptophyta</taxon>
        <taxon>Embryophyta</taxon>
        <taxon>Tracheophyta</taxon>
        <taxon>Spermatophyta</taxon>
        <taxon>Magnoliopsida</taxon>
        <taxon>eudicotyledons</taxon>
        <taxon>Gunneridae</taxon>
        <taxon>Pentapetalae</taxon>
        <taxon>rosids</taxon>
        <taxon>fabids</taxon>
        <taxon>Fabales</taxon>
        <taxon>Fabaceae</taxon>
        <taxon>Papilionoideae</taxon>
        <taxon>50 kb inversion clade</taxon>
        <taxon>NPAAA clade</taxon>
        <taxon>Hologalegina</taxon>
        <taxon>IRL clade</taxon>
        <taxon>Trifolieae</taxon>
        <taxon>Medicago</taxon>
    </lineage>
</organism>
<evidence type="ECO:0000313" key="1">
    <source>
        <dbReference type="EMBL" id="RHN48558.1"/>
    </source>
</evidence>
<sequence>MFLSYLRSPSYAKIRDNATWFWRQFIKQIFTFLLDCTSYSCLLKCSPCRNSRNHLVIQLVLMKNLGLQF</sequence>
<reference evidence="1" key="1">
    <citation type="journal article" date="2018" name="Nat. Plants">
        <title>Whole-genome landscape of Medicago truncatula symbiotic genes.</title>
        <authorList>
            <person name="Pecrix Y."/>
            <person name="Gamas P."/>
            <person name="Carrere S."/>
        </authorList>
    </citation>
    <scope>NUCLEOTIDE SEQUENCE</scope>
    <source>
        <tissue evidence="1">Leaves</tissue>
    </source>
</reference>
<dbReference type="EMBL" id="PSQE01000007">
    <property type="protein sequence ID" value="RHN48558.1"/>
    <property type="molecule type" value="Genomic_DNA"/>
</dbReference>
<protein>
    <submittedName>
        <fullName evidence="1">Uncharacterized protein</fullName>
    </submittedName>
</protein>
<proteinExistence type="predicted"/>
<comment type="caution">
    <text evidence="1">The sequence shown here is derived from an EMBL/GenBank/DDBJ whole genome shotgun (WGS) entry which is preliminary data.</text>
</comment>
<dbReference type="AlphaFoldDB" id="A0A396H6Y7"/>
<dbReference type="Gramene" id="rna43289">
    <property type="protein sequence ID" value="RHN48558.1"/>
    <property type="gene ID" value="gene43289"/>
</dbReference>
<accession>A0A396H6Y7</accession>